<dbReference type="InterPro" id="IPR036928">
    <property type="entry name" value="AS_sf"/>
</dbReference>
<dbReference type="InterPro" id="IPR023631">
    <property type="entry name" value="Amidase_dom"/>
</dbReference>
<dbReference type="KEGG" id="svl:Strvi_3179"/>
<dbReference type="InterPro" id="IPR000120">
    <property type="entry name" value="Amidase"/>
</dbReference>
<dbReference type="Proteomes" id="UP000008703">
    <property type="component" value="Chromosome"/>
</dbReference>
<dbReference type="Pfam" id="PF01425">
    <property type="entry name" value="Amidase"/>
    <property type="match status" value="1"/>
</dbReference>
<evidence type="ECO:0000313" key="4">
    <source>
        <dbReference type="Proteomes" id="UP000008703"/>
    </source>
</evidence>
<reference evidence="3" key="1">
    <citation type="submission" date="2011-08" db="EMBL/GenBank/DDBJ databases">
        <title>Complete sequence of chromosome of Streptomyces violaceusniger Tu 4113.</title>
        <authorList>
            <consortium name="US DOE Joint Genome Institute"/>
            <person name="Lucas S."/>
            <person name="Han J."/>
            <person name="Lapidus A."/>
            <person name="Cheng J.-F."/>
            <person name="Goodwin L."/>
            <person name="Pitluck S."/>
            <person name="Peters L."/>
            <person name="Ivanova N."/>
            <person name="Daligault H."/>
            <person name="Detter J.C."/>
            <person name="Han C."/>
            <person name="Tapia R."/>
            <person name="Land M."/>
            <person name="Hauser L."/>
            <person name="Kyrpides N."/>
            <person name="Ivanova N."/>
            <person name="Pagani I."/>
            <person name="Hagen A."/>
            <person name="Katz L."/>
            <person name="Fiedler H.-P."/>
            <person name="Keasling J."/>
            <person name="Fortman J."/>
            <person name="Woyke T."/>
        </authorList>
    </citation>
    <scope>NUCLEOTIDE SEQUENCE [LARGE SCALE GENOMIC DNA]</scope>
    <source>
        <strain evidence="3">Tu 4113</strain>
    </source>
</reference>
<name>G2NYX6_STRV4</name>
<evidence type="ECO:0000256" key="1">
    <source>
        <dbReference type="SAM" id="MobiDB-lite"/>
    </source>
</evidence>
<dbReference type="eggNOG" id="COG0154">
    <property type="taxonomic scope" value="Bacteria"/>
</dbReference>
<evidence type="ECO:0000259" key="2">
    <source>
        <dbReference type="Pfam" id="PF01425"/>
    </source>
</evidence>
<dbReference type="GO" id="GO:0003824">
    <property type="term" value="F:catalytic activity"/>
    <property type="evidence" value="ECO:0007669"/>
    <property type="project" value="InterPro"/>
</dbReference>
<protein>
    <submittedName>
        <fullName evidence="3">Amidase</fullName>
    </submittedName>
</protein>
<organism evidence="3 4">
    <name type="scientific">Streptomyces violaceusniger (strain Tu 4113)</name>
    <dbReference type="NCBI Taxonomy" id="653045"/>
    <lineage>
        <taxon>Bacteria</taxon>
        <taxon>Bacillati</taxon>
        <taxon>Actinomycetota</taxon>
        <taxon>Actinomycetes</taxon>
        <taxon>Kitasatosporales</taxon>
        <taxon>Streptomycetaceae</taxon>
        <taxon>Streptomyces</taxon>
        <taxon>Streptomyces violaceusniger group</taxon>
    </lineage>
</organism>
<sequence length="432" mass="44907">MGGVASGVMDTSCATAAARVCDRIEAADGEIRAFVPEPGRRERLLREARMADERWDGPGGRPALFGVPVGVKDIVHVDGLPTRAGSDVPAEALAGPQASLVDRLRAAGALVAGKTVTAEFAVTAPGPTRNPHHLGHTPGGSSSGSAAAVAAGMVPLAVGTQTIGSMIRPAAYCGVVGFKPTHGRIPSDGVIANAPTFDTVGLFAPDVATLAPAAAVLCDGWRPSDDGGAATGRRPVLGVPLGPYLDRADAEARSIFEERAGRLEAAGFTVRRMPFPDDFDRVVAERVVIGRYELARTHAVWFPRHAERYREQTAEAIRQGQRIGDDAYAAALRERAAFRDRLVAAMDRDGIDLWITPAATGPAPYGLRSTGDSVMSLPWSYAGVPALALPAGRSAGSLPLGVQCVARPGADERLLAWAVDLEPTLGGSSAPV</sequence>
<dbReference type="SUPFAM" id="SSF75304">
    <property type="entry name" value="Amidase signature (AS) enzymes"/>
    <property type="match status" value="1"/>
</dbReference>
<dbReference type="PANTHER" id="PTHR11895:SF67">
    <property type="entry name" value="AMIDASE DOMAIN-CONTAINING PROTEIN"/>
    <property type="match status" value="1"/>
</dbReference>
<feature type="domain" description="Amidase" evidence="2">
    <location>
        <begin position="19"/>
        <end position="415"/>
    </location>
</feature>
<keyword evidence="4" id="KW-1185">Reference proteome</keyword>
<evidence type="ECO:0000313" key="3">
    <source>
        <dbReference type="EMBL" id="AEM82870.1"/>
    </source>
</evidence>
<dbReference type="EMBL" id="CP002994">
    <property type="protein sequence ID" value="AEM82870.1"/>
    <property type="molecule type" value="Genomic_DNA"/>
</dbReference>
<feature type="region of interest" description="Disordered" evidence="1">
    <location>
        <begin position="124"/>
        <end position="143"/>
    </location>
</feature>
<gene>
    <name evidence="3" type="ORF">Strvi_3179</name>
</gene>
<dbReference type="AlphaFoldDB" id="G2NYX6"/>
<accession>G2NYX6</accession>
<dbReference type="Gene3D" id="3.90.1300.10">
    <property type="entry name" value="Amidase signature (AS) domain"/>
    <property type="match status" value="1"/>
</dbReference>
<dbReference type="PANTHER" id="PTHR11895">
    <property type="entry name" value="TRANSAMIDASE"/>
    <property type="match status" value="1"/>
</dbReference>
<proteinExistence type="predicted"/>
<dbReference type="HOGENOM" id="CLU_009600_0_0_11"/>